<dbReference type="EMBL" id="JX194239">
    <property type="protein sequence ID" value="AFO70632.1"/>
    <property type="molecule type" value="Genomic_DNA"/>
</dbReference>
<protein>
    <recommendedName>
        <fullName evidence="3">Homing endonuclease</fullName>
    </recommendedName>
</protein>
<dbReference type="RefSeq" id="YP_007005520.1">
    <property type="nucleotide sequence ID" value="NC_019511.1"/>
</dbReference>
<dbReference type="KEGG" id="vg:14013469"/>
<evidence type="ECO:0008006" key="3">
    <source>
        <dbReference type="Google" id="ProtNLM"/>
    </source>
</evidence>
<keyword evidence="2" id="KW-1185">Reference proteome</keyword>
<sequence length="344" mass="41457">MEYWKEQDIYYSKTKQGVISYIDLSSLPKKKSRIDWVNVNHYIPFEYHSTKGKLYIKYLTPTKKESRVEITYNNKTQATQVANVYKVKFNFITQGQKSYTVHNIKQGDIIKNCEVLKVVDTHLGTQLYVYNIKEEVYGKVSKQNLLKYKTDNYIPYGTIPQSKMLYHKKHIHKYVKYKDLFKYKYTTKKKIETICPNCKRKKDIRITDLIKDNYSCQCSKQYSSFGERLTQSYLDIANIEYIREYKFKELGKKRFDFFLPKYNTVIEVHGVQHYQEVSGYMNHQKTKLSDIEKREYCKENSIQYIEIDARKSTFKHILSNLQRTFKYSNIDSKEVIKRYRHVYR</sequence>
<name>I7CMS7_9CAUD</name>
<dbReference type="GeneID" id="14013469"/>
<evidence type="ECO:0000313" key="1">
    <source>
        <dbReference type="EMBL" id="AFO70632.1"/>
    </source>
</evidence>
<dbReference type="Gene3D" id="3.40.960.10">
    <property type="entry name" value="VSR Endonuclease"/>
    <property type="match status" value="1"/>
</dbReference>
<evidence type="ECO:0000313" key="2">
    <source>
        <dbReference type="Proteomes" id="UP000002889"/>
    </source>
</evidence>
<dbReference type="Proteomes" id="UP000002889">
    <property type="component" value="Segment"/>
</dbReference>
<proteinExistence type="predicted"/>
<accession>I7CMS7</accession>
<organism evidence="1 2">
    <name type="scientific">Staphylococcus phage SA11</name>
    <dbReference type="NCBI Taxonomy" id="2927988"/>
    <lineage>
        <taxon>Viruses</taxon>
        <taxon>Duplodnaviria</taxon>
        <taxon>Heunggongvirae</taxon>
        <taxon>Uroviricota</taxon>
        <taxon>Caudoviricetes</taxon>
        <taxon>Herelleviridae</taxon>
        <taxon>Twortvirinae</taxon>
        <taxon>Silviavirus</taxon>
        <taxon>Silviavirus SA11</taxon>
    </lineage>
</organism>
<reference evidence="1 2" key="1">
    <citation type="journal article" date="2012" name="J. Virol.">
        <title>Complete Genome of Staphylococcus aureus Phage SA11.</title>
        <authorList>
            <person name="Kim M.S."/>
            <person name="Hyung H."/>
        </authorList>
    </citation>
    <scope>NUCLEOTIDE SEQUENCE [LARGE SCALE GENOMIC DNA]</scope>
</reference>